<protein>
    <submittedName>
        <fullName evidence="2">Uncharacterized protein</fullName>
    </submittedName>
</protein>
<dbReference type="OMA" id="QHETPKF"/>
<dbReference type="OrthoDB" id="5365739at2759"/>
<gene>
    <name evidence="2" type="ORF">B7463_g7965</name>
</gene>
<feature type="non-terminal residue" evidence="2">
    <location>
        <position position="354"/>
    </location>
</feature>
<reference evidence="2 3" key="1">
    <citation type="submission" date="2018-05" db="EMBL/GenBank/DDBJ databases">
        <title>Draft genome sequence of Scytalidium lignicola DSM 105466, a ubiquitous saprotrophic fungus.</title>
        <authorList>
            <person name="Buettner E."/>
            <person name="Gebauer A.M."/>
            <person name="Hofrichter M."/>
            <person name="Liers C."/>
            <person name="Kellner H."/>
        </authorList>
    </citation>
    <scope>NUCLEOTIDE SEQUENCE [LARGE SCALE GENOMIC DNA]</scope>
    <source>
        <strain evidence="2 3">DSM 105466</strain>
    </source>
</reference>
<feature type="region of interest" description="Disordered" evidence="1">
    <location>
        <begin position="90"/>
        <end position="177"/>
    </location>
</feature>
<keyword evidence="3" id="KW-1185">Reference proteome</keyword>
<feature type="non-terminal residue" evidence="2">
    <location>
        <position position="1"/>
    </location>
</feature>
<feature type="compositionally biased region" description="Gly residues" evidence="1">
    <location>
        <begin position="124"/>
        <end position="134"/>
    </location>
</feature>
<dbReference type="Proteomes" id="UP000258309">
    <property type="component" value="Unassembled WGS sequence"/>
</dbReference>
<dbReference type="STRING" id="5539.A0A3E2H4Q9"/>
<evidence type="ECO:0000256" key="1">
    <source>
        <dbReference type="SAM" id="MobiDB-lite"/>
    </source>
</evidence>
<feature type="region of interest" description="Disordered" evidence="1">
    <location>
        <begin position="194"/>
        <end position="219"/>
    </location>
</feature>
<name>A0A3E2H4Q9_SCYLI</name>
<evidence type="ECO:0000313" key="3">
    <source>
        <dbReference type="Proteomes" id="UP000258309"/>
    </source>
</evidence>
<comment type="caution">
    <text evidence="2">The sequence shown here is derived from an EMBL/GenBank/DDBJ whole genome shotgun (WGS) entry which is preliminary data.</text>
</comment>
<dbReference type="EMBL" id="NCSJ02000166">
    <property type="protein sequence ID" value="RFU28359.1"/>
    <property type="molecule type" value="Genomic_DNA"/>
</dbReference>
<feature type="compositionally biased region" description="Basic residues" evidence="1">
    <location>
        <begin position="156"/>
        <end position="165"/>
    </location>
</feature>
<organism evidence="2 3">
    <name type="scientific">Scytalidium lignicola</name>
    <name type="common">Hyphomycete</name>
    <dbReference type="NCBI Taxonomy" id="5539"/>
    <lineage>
        <taxon>Eukaryota</taxon>
        <taxon>Fungi</taxon>
        <taxon>Dikarya</taxon>
        <taxon>Ascomycota</taxon>
        <taxon>Pezizomycotina</taxon>
        <taxon>Leotiomycetes</taxon>
        <taxon>Leotiomycetes incertae sedis</taxon>
        <taxon>Scytalidium</taxon>
    </lineage>
</organism>
<proteinExistence type="predicted"/>
<evidence type="ECO:0000313" key="2">
    <source>
        <dbReference type="EMBL" id="RFU28359.1"/>
    </source>
</evidence>
<feature type="region of interest" description="Disordered" evidence="1">
    <location>
        <begin position="42"/>
        <end position="69"/>
    </location>
</feature>
<accession>A0A3E2H4Q9</accession>
<sequence length="354" mass="38215">MYKWHVNSAIGWGRPLASDLVRVTDGIAASLRQFSISASKAAEEQHSPRISRAQRSANAAAEVSSLPASRPKGIDARALAAAPAQGFTITRVDPTPIGGPRNRGSSDRPGNIVNRSKIVTRGVGYRGRAGGAVRGRGRGRGGQNSASRGRGNKQATRGKRRKGPVIKRDQEEDFDEPLTAEELAFLNSAEQGVKTEFVPTTTPESLKKQGPPVATNSTPRGLAESVIYKMQVLTNDFHTNGAHVHPKTRVAEYNRNGVLFESIEEKQRLEALGKRFDTISDAEKSAILKGLVAGHYAAPKPARKGDIAGHADFYLTHNETYLPADKTHLVEKLRTLLPTQKPPAGRAKPVAKHV</sequence>
<dbReference type="AlphaFoldDB" id="A0A3E2H4Q9"/>